<keyword evidence="2" id="KW-1185">Reference proteome</keyword>
<protein>
    <submittedName>
        <fullName evidence="1">Uncharacterized protein</fullName>
    </submittedName>
</protein>
<gene>
    <name evidence="1" type="ORF">ECRASSUSDP1_LOCUS24251</name>
</gene>
<comment type="caution">
    <text evidence="1">The sequence shown here is derived from an EMBL/GenBank/DDBJ whole genome shotgun (WGS) entry which is preliminary data.</text>
</comment>
<evidence type="ECO:0000313" key="1">
    <source>
        <dbReference type="EMBL" id="CAI2382765.1"/>
    </source>
</evidence>
<evidence type="ECO:0000313" key="2">
    <source>
        <dbReference type="Proteomes" id="UP001295684"/>
    </source>
</evidence>
<name>A0AAD1Y2J2_EUPCR</name>
<organism evidence="1 2">
    <name type="scientific">Euplotes crassus</name>
    <dbReference type="NCBI Taxonomy" id="5936"/>
    <lineage>
        <taxon>Eukaryota</taxon>
        <taxon>Sar</taxon>
        <taxon>Alveolata</taxon>
        <taxon>Ciliophora</taxon>
        <taxon>Intramacronucleata</taxon>
        <taxon>Spirotrichea</taxon>
        <taxon>Hypotrichia</taxon>
        <taxon>Euplotida</taxon>
        <taxon>Euplotidae</taxon>
        <taxon>Moneuplotes</taxon>
    </lineage>
</organism>
<dbReference type="Proteomes" id="UP001295684">
    <property type="component" value="Unassembled WGS sequence"/>
</dbReference>
<accession>A0AAD1Y2J2</accession>
<dbReference type="EMBL" id="CAMPGE010024960">
    <property type="protein sequence ID" value="CAI2382765.1"/>
    <property type="molecule type" value="Genomic_DNA"/>
</dbReference>
<proteinExistence type="predicted"/>
<dbReference type="AlphaFoldDB" id="A0AAD1Y2J2"/>
<reference evidence="1" key="1">
    <citation type="submission" date="2023-07" db="EMBL/GenBank/DDBJ databases">
        <authorList>
            <consortium name="AG Swart"/>
            <person name="Singh M."/>
            <person name="Singh A."/>
            <person name="Seah K."/>
            <person name="Emmerich C."/>
        </authorList>
    </citation>
    <scope>NUCLEOTIDE SEQUENCE</scope>
    <source>
        <strain evidence="1">DP1</strain>
    </source>
</reference>
<sequence>MQGGGNGAHYGAKTLNGNWYEDRWDSKETMLKSALDNTYTTTARDVGKECKPVKEDNKEEFFDCTDNWMSFQPKFDGTFKTTQRVDYCTPSDQDPKFKMKDTVLTKDPEALEEYRKKYTNAGHNFNRTYLGDEKGTKDY</sequence>